<evidence type="ECO:0000256" key="4">
    <source>
        <dbReference type="ARBA" id="ARBA00023136"/>
    </source>
</evidence>
<feature type="domain" description="Ion transport" evidence="6">
    <location>
        <begin position="8"/>
        <end position="135"/>
    </location>
</feature>
<evidence type="ECO:0000256" key="1">
    <source>
        <dbReference type="ARBA" id="ARBA00004141"/>
    </source>
</evidence>
<dbReference type="GO" id="GO:0001518">
    <property type="term" value="C:voltage-gated sodium channel complex"/>
    <property type="evidence" value="ECO:0007669"/>
    <property type="project" value="TreeGrafter"/>
</dbReference>
<keyword evidence="2 5" id="KW-0812">Transmembrane</keyword>
<comment type="subcellular location">
    <subcellularLocation>
        <location evidence="1">Membrane</location>
        <topology evidence="1">Multi-pass membrane protein</topology>
    </subcellularLocation>
</comment>
<dbReference type="EMBL" id="CAHIKZ030000907">
    <property type="protein sequence ID" value="CAE1244562.1"/>
    <property type="molecule type" value="Genomic_DNA"/>
</dbReference>
<reference evidence="7" key="1">
    <citation type="submission" date="2021-01" db="EMBL/GenBank/DDBJ databases">
        <authorList>
            <person name="Li R."/>
            <person name="Bekaert M."/>
        </authorList>
    </citation>
    <scope>NUCLEOTIDE SEQUENCE</scope>
    <source>
        <strain evidence="7">Farmed</strain>
    </source>
</reference>
<evidence type="ECO:0000259" key="6">
    <source>
        <dbReference type="Pfam" id="PF00520"/>
    </source>
</evidence>
<proteinExistence type="predicted"/>
<evidence type="ECO:0000313" key="8">
    <source>
        <dbReference type="Proteomes" id="UP000597762"/>
    </source>
</evidence>
<dbReference type="GO" id="GO:0019228">
    <property type="term" value="P:neuronal action potential"/>
    <property type="evidence" value="ECO:0007669"/>
    <property type="project" value="TreeGrafter"/>
</dbReference>
<dbReference type="InterPro" id="IPR005821">
    <property type="entry name" value="Ion_trans_dom"/>
</dbReference>
<sequence length="154" mass="17470">MELGLEGIQGLSVLRSFRLLRVFKLAKSWPTLNMLISIVARTMGALGNLTLVLGIIVFIFAVMGQQLFGESYEKPECFEDNQIPRWGFRTFLHSFMIVFRVLCGEWIESMWTCMEVSGYACVPFFLLTMIIGNLVTGKPLHIYLSISLSIYLSS</sequence>
<dbReference type="Proteomes" id="UP000597762">
    <property type="component" value="Unassembled WGS sequence"/>
</dbReference>
<evidence type="ECO:0000256" key="3">
    <source>
        <dbReference type="ARBA" id="ARBA00022989"/>
    </source>
</evidence>
<gene>
    <name evidence="7" type="ORF">SPHA_24347</name>
</gene>
<feature type="transmembrane region" description="Helical" evidence="5">
    <location>
        <begin position="45"/>
        <end position="66"/>
    </location>
</feature>
<name>A0A812BWN1_ACAPH</name>
<evidence type="ECO:0000256" key="5">
    <source>
        <dbReference type="SAM" id="Phobius"/>
    </source>
</evidence>
<dbReference type="OrthoDB" id="2984333at2759"/>
<evidence type="ECO:0000313" key="7">
    <source>
        <dbReference type="EMBL" id="CAE1244562.1"/>
    </source>
</evidence>
<dbReference type="Gene3D" id="1.10.287.70">
    <property type="match status" value="1"/>
</dbReference>
<feature type="transmembrane region" description="Helical" evidence="5">
    <location>
        <begin position="116"/>
        <end position="135"/>
    </location>
</feature>
<dbReference type="PANTHER" id="PTHR10037">
    <property type="entry name" value="VOLTAGE-GATED CATION CHANNEL CALCIUM AND SODIUM"/>
    <property type="match status" value="1"/>
</dbReference>
<keyword evidence="4 5" id="KW-0472">Membrane</keyword>
<comment type="caution">
    <text evidence="7">The sequence shown here is derived from an EMBL/GenBank/DDBJ whole genome shotgun (WGS) entry which is preliminary data.</text>
</comment>
<organism evidence="7 8">
    <name type="scientific">Acanthosepion pharaonis</name>
    <name type="common">Pharaoh cuttlefish</name>
    <name type="synonym">Sepia pharaonis</name>
    <dbReference type="NCBI Taxonomy" id="158019"/>
    <lineage>
        <taxon>Eukaryota</taxon>
        <taxon>Metazoa</taxon>
        <taxon>Spiralia</taxon>
        <taxon>Lophotrochozoa</taxon>
        <taxon>Mollusca</taxon>
        <taxon>Cephalopoda</taxon>
        <taxon>Coleoidea</taxon>
        <taxon>Decapodiformes</taxon>
        <taxon>Sepiida</taxon>
        <taxon>Sepiina</taxon>
        <taxon>Sepiidae</taxon>
        <taxon>Acanthosepion</taxon>
    </lineage>
</organism>
<keyword evidence="3 5" id="KW-1133">Transmembrane helix</keyword>
<dbReference type="AlphaFoldDB" id="A0A812BWN1"/>
<feature type="transmembrane region" description="Helical" evidence="5">
    <location>
        <begin position="86"/>
        <end position="104"/>
    </location>
</feature>
<dbReference type="GO" id="GO:0005248">
    <property type="term" value="F:voltage-gated sodium channel activity"/>
    <property type="evidence" value="ECO:0007669"/>
    <property type="project" value="TreeGrafter"/>
</dbReference>
<accession>A0A812BWN1</accession>
<dbReference type="InterPro" id="IPR043203">
    <property type="entry name" value="VGCC_Ca_Na"/>
</dbReference>
<dbReference type="PANTHER" id="PTHR10037:SF288">
    <property type="entry name" value="SODIUM CHANNEL PROTEIN PARA"/>
    <property type="match status" value="1"/>
</dbReference>
<keyword evidence="8" id="KW-1185">Reference proteome</keyword>
<dbReference type="SUPFAM" id="SSF81324">
    <property type="entry name" value="Voltage-gated potassium channels"/>
    <property type="match status" value="1"/>
</dbReference>
<dbReference type="GO" id="GO:0086010">
    <property type="term" value="P:membrane depolarization during action potential"/>
    <property type="evidence" value="ECO:0007669"/>
    <property type="project" value="TreeGrafter"/>
</dbReference>
<evidence type="ECO:0000256" key="2">
    <source>
        <dbReference type="ARBA" id="ARBA00022692"/>
    </source>
</evidence>
<protein>
    <submittedName>
        <fullName evidence="7">SCN2A</fullName>
    </submittedName>
</protein>
<dbReference type="Pfam" id="PF00520">
    <property type="entry name" value="Ion_trans"/>
    <property type="match status" value="1"/>
</dbReference>